<dbReference type="Pfam" id="PF02812">
    <property type="entry name" value="ELFV_dehydrog_N"/>
    <property type="match status" value="1"/>
</dbReference>
<dbReference type="SUPFAM" id="SSF51735">
    <property type="entry name" value="NAD(P)-binding Rossmann-fold domains"/>
    <property type="match status" value="1"/>
</dbReference>
<evidence type="ECO:0000256" key="3">
    <source>
        <dbReference type="PIRNR" id="PIRNR000185"/>
    </source>
</evidence>
<dbReference type="AlphaFoldDB" id="A0A2H0TF80"/>
<protein>
    <recommendedName>
        <fullName evidence="3">Glutamate dehydrogenase</fullName>
    </recommendedName>
</protein>
<dbReference type="CDD" id="cd01076">
    <property type="entry name" value="NAD_bind_1_Glu_DH"/>
    <property type="match status" value="1"/>
</dbReference>
<feature type="domain" description="Glutamate/phenylalanine/leucine/valine/L-tryptophan dehydrogenase C-terminal" evidence="8">
    <location>
        <begin position="195"/>
        <end position="425"/>
    </location>
</feature>
<sequence length="440" mass="48989">MAEKNPLFEHVLHYMDTALKEQGHKNDSWQVQELKSFKEILALTIRAKLTDGKYHHFQAIRIKHRNPYSTGLRPYGGGLRYHPLVTIEQMKGLAMDMTLKNAVVGLPFGGAKGGIAIDPRAYSFSDLKTITEEFVSELGDSIGPLLDRLAPDMGTDARIMSVIANKYISMNQRRHIPHPDAVVSGKPVAHGSDGIHGRKIATALGGFYVLKSLQEQRVLPSHTLQAVVQGFGNVGSNFIKLAPSFNVKVIAVSDVNGGIYNPEGFSFKELDEESREKKTISKFKKGQKINNKTLLTLACDILVPAAIENVLNKENAESVNAPFIFELANGPTTPEADKIFKDKGIICVPDILANAGGVTVSHYEWLQNTRTRRFSMEEVTDRLEKRMQINTAEVVKTSVRYNTTLRMGAYHLAIERLIGAFEGKHEGKWPDENDFPFFNE</sequence>
<evidence type="ECO:0000256" key="2">
    <source>
        <dbReference type="ARBA" id="ARBA00023002"/>
    </source>
</evidence>
<dbReference type="PROSITE" id="PS00074">
    <property type="entry name" value="GLFV_DEHYDROGENASE"/>
    <property type="match status" value="1"/>
</dbReference>
<evidence type="ECO:0000259" key="8">
    <source>
        <dbReference type="SMART" id="SM00839"/>
    </source>
</evidence>
<keyword evidence="5" id="KW-0547">Nucleotide-binding</keyword>
<dbReference type="PIRSF" id="PIRSF000185">
    <property type="entry name" value="Glu_DH"/>
    <property type="match status" value="1"/>
</dbReference>
<gene>
    <name evidence="9" type="ORF">COU46_02945</name>
</gene>
<comment type="caution">
    <text evidence="9">The sequence shown here is derived from an EMBL/GenBank/DDBJ whole genome shotgun (WGS) entry which is preliminary data.</text>
</comment>
<dbReference type="Gene3D" id="3.40.50.10860">
    <property type="entry name" value="Leucine Dehydrogenase, chain A, domain 1"/>
    <property type="match status" value="1"/>
</dbReference>
<dbReference type="GO" id="GO:0000166">
    <property type="term" value="F:nucleotide binding"/>
    <property type="evidence" value="ECO:0007669"/>
    <property type="project" value="UniProtKB-KW"/>
</dbReference>
<comment type="similarity">
    <text evidence="1 3 7">Belongs to the Glu/Leu/Phe/Val dehydrogenases family.</text>
</comment>
<dbReference type="InterPro" id="IPR006096">
    <property type="entry name" value="Glu/Leu/Phe/Val/Trp_DH_C"/>
</dbReference>
<evidence type="ECO:0000313" key="9">
    <source>
        <dbReference type="EMBL" id="PIR70200.1"/>
    </source>
</evidence>
<feature type="binding site" evidence="5">
    <location>
        <position position="233"/>
    </location>
    <ligand>
        <name>NAD(+)</name>
        <dbReference type="ChEBI" id="CHEBI:57540"/>
    </ligand>
</feature>
<dbReference type="GO" id="GO:0006538">
    <property type="term" value="P:L-glutamate catabolic process"/>
    <property type="evidence" value="ECO:0007669"/>
    <property type="project" value="TreeGrafter"/>
</dbReference>
<proteinExistence type="inferred from homology"/>
<feature type="site" description="Important for catalysis" evidence="6">
    <location>
        <position position="152"/>
    </location>
</feature>
<dbReference type="PANTHER" id="PTHR11606">
    <property type="entry name" value="GLUTAMATE DEHYDROGENASE"/>
    <property type="match status" value="1"/>
</dbReference>
<dbReference type="Proteomes" id="UP000229383">
    <property type="component" value="Unassembled WGS sequence"/>
</dbReference>
<feature type="binding site" evidence="5">
    <location>
        <position position="100"/>
    </location>
    <ligand>
        <name>substrate</name>
    </ligand>
</feature>
<dbReference type="SUPFAM" id="SSF53223">
    <property type="entry name" value="Aminoacid dehydrogenase-like, N-terminal domain"/>
    <property type="match status" value="1"/>
</dbReference>
<dbReference type="SMART" id="SM00839">
    <property type="entry name" value="ELFV_dehydrog"/>
    <property type="match status" value="1"/>
</dbReference>
<dbReference type="InterPro" id="IPR033524">
    <property type="entry name" value="Glu/Leu/Phe/Val_DH_AS"/>
</dbReference>
<evidence type="ECO:0000313" key="10">
    <source>
        <dbReference type="Proteomes" id="UP000229383"/>
    </source>
</evidence>
<dbReference type="InterPro" id="IPR046346">
    <property type="entry name" value="Aminoacid_DH-like_N_sf"/>
</dbReference>
<evidence type="ECO:0000256" key="5">
    <source>
        <dbReference type="PIRSR" id="PIRSR000185-2"/>
    </source>
</evidence>
<dbReference type="InterPro" id="IPR006095">
    <property type="entry name" value="Glu/Leu/Phe/Val/Trp_DH"/>
</dbReference>
<evidence type="ECO:0000256" key="4">
    <source>
        <dbReference type="PIRSR" id="PIRSR000185-1"/>
    </source>
</evidence>
<dbReference type="GO" id="GO:0004352">
    <property type="term" value="F:glutamate dehydrogenase (NAD+) activity"/>
    <property type="evidence" value="ECO:0007669"/>
    <property type="project" value="TreeGrafter"/>
</dbReference>
<dbReference type="PANTHER" id="PTHR11606:SF13">
    <property type="entry name" value="GLUTAMATE DEHYDROGENASE 1, MITOCHONDRIAL"/>
    <property type="match status" value="1"/>
</dbReference>
<feature type="binding site" evidence="5">
    <location>
        <position position="361"/>
    </location>
    <ligand>
        <name>substrate</name>
    </ligand>
</feature>
<dbReference type="InterPro" id="IPR006097">
    <property type="entry name" value="Glu/Leu/Phe/Val/Trp_DH_dimer"/>
</dbReference>
<evidence type="ECO:0000256" key="1">
    <source>
        <dbReference type="ARBA" id="ARBA00006382"/>
    </source>
</evidence>
<dbReference type="EMBL" id="PFCN01000033">
    <property type="protein sequence ID" value="PIR70200.1"/>
    <property type="molecule type" value="Genomic_DNA"/>
</dbReference>
<keyword evidence="2 3" id="KW-0560">Oxidoreductase</keyword>
<organism evidence="9 10">
    <name type="scientific">Candidatus Niyogibacteria bacterium CG10_big_fil_rev_8_21_14_0_10_42_19</name>
    <dbReference type="NCBI Taxonomy" id="1974725"/>
    <lineage>
        <taxon>Bacteria</taxon>
        <taxon>Candidatus Niyogiibacteriota</taxon>
    </lineage>
</organism>
<dbReference type="InterPro" id="IPR036291">
    <property type="entry name" value="NAD(P)-bd_dom_sf"/>
</dbReference>
<reference evidence="10" key="1">
    <citation type="submission" date="2017-09" db="EMBL/GenBank/DDBJ databases">
        <title>Depth-based differentiation of microbial function through sediment-hosted aquifers and enrichment of novel symbionts in the deep terrestrial subsurface.</title>
        <authorList>
            <person name="Probst A.J."/>
            <person name="Ladd B."/>
            <person name="Jarett J.K."/>
            <person name="Geller-Mcgrath D.E."/>
            <person name="Sieber C.M.K."/>
            <person name="Emerson J.B."/>
            <person name="Anantharaman K."/>
            <person name="Thomas B.C."/>
            <person name="Malmstrom R."/>
            <person name="Stieglmeier M."/>
            <person name="Klingl A."/>
            <person name="Woyke T."/>
            <person name="Ryan C.M."/>
            <person name="Banfield J.F."/>
        </authorList>
    </citation>
    <scope>NUCLEOTIDE SEQUENCE [LARGE SCALE GENOMIC DNA]</scope>
</reference>
<dbReference type="Pfam" id="PF00208">
    <property type="entry name" value="ELFV_dehydrog"/>
    <property type="match status" value="1"/>
</dbReference>
<accession>A0A2H0TF80</accession>
<evidence type="ECO:0000256" key="7">
    <source>
        <dbReference type="RuleBase" id="RU004417"/>
    </source>
</evidence>
<keyword evidence="5" id="KW-0520">NAD</keyword>
<evidence type="ECO:0000256" key="6">
    <source>
        <dbReference type="PIRSR" id="PIRSR000185-3"/>
    </source>
</evidence>
<dbReference type="Gene3D" id="3.40.50.720">
    <property type="entry name" value="NAD(P)-binding Rossmann-like Domain"/>
    <property type="match status" value="1"/>
</dbReference>
<dbReference type="InterPro" id="IPR033922">
    <property type="entry name" value="NAD_bind_Glu_DH"/>
</dbReference>
<feature type="binding site" evidence="5">
    <location>
        <position position="202"/>
    </location>
    <ligand>
        <name>NAD(+)</name>
        <dbReference type="ChEBI" id="CHEBI:57540"/>
    </ligand>
</feature>
<feature type="active site" description="Proton donor" evidence="4">
    <location>
        <position position="112"/>
    </location>
</feature>
<name>A0A2H0TF80_9BACT</name>
<dbReference type="PRINTS" id="PR00082">
    <property type="entry name" value="GLFDHDRGNASE"/>
</dbReference>
<dbReference type="InterPro" id="IPR014362">
    <property type="entry name" value="Glu_DH"/>
</dbReference>